<protein>
    <submittedName>
        <fullName evidence="2">Uncharacterized protein</fullName>
    </submittedName>
</protein>
<comment type="caution">
    <text evidence="2">The sequence shown here is derived from an EMBL/GenBank/DDBJ whole genome shotgun (WGS) entry which is preliminary data.</text>
</comment>
<dbReference type="EMBL" id="JAUSZI010000002">
    <property type="protein sequence ID" value="MDQ1025099.1"/>
    <property type="molecule type" value="Genomic_DNA"/>
</dbReference>
<keyword evidence="3" id="KW-1185">Reference proteome</keyword>
<organism evidence="2 3">
    <name type="scientific">Streptomyces umbrinus</name>
    <dbReference type="NCBI Taxonomy" id="67370"/>
    <lineage>
        <taxon>Bacteria</taxon>
        <taxon>Bacillati</taxon>
        <taxon>Actinomycetota</taxon>
        <taxon>Actinomycetes</taxon>
        <taxon>Kitasatosporales</taxon>
        <taxon>Streptomycetaceae</taxon>
        <taxon>Streptomyces</taxon>
        <taxon>Streptomyces phaeochromogenes group</taxon>
    </lineage>
</organism>
<sequence>MPSRAAARPTESAGIRFVLFSYEPFWWSSGSMSSPDHSAARAKDSRTAGSVS</sequence>
<dbReference type="RefSeq" id="WP_307520416.1">
    <property type="nucleotide sequence ID" value="NZ_JAUSZI010000002.1"/>
</dbReference>
<gene>
    <name evidence="2" type="ORF">QF035_002681</name>
</gene>
<proteinExistence type="predicted"/>
<feature type="region of interest" description="Disordered" evidence="1">
    <location>
        <begin position="29"/>
        <end position="52"/>
    </location>
</feature>
<dbReference type="Proteomes" id="UP001230328">
    <property type="component" value="Unassembled WGS sequence"/>
</dbReference>
<evidence type="ECO:0000313" key="2">
    <source>
        <dbReference type="EMBL" id="MDQ1025099.1"/>
    </source>
</evidence>
<reference evidence="2 3" key="1">
    <citation type="submission" date="2023-07" db="EMBL/GenBank/DDBJ databases">
        <title>Comparative genomics of wheat-associated soil bacteria to identify genetic determinants of phenazine resistance.</title>
        <authorList>
            <person name="Mouncey N."/>
        </authorList>
    </citation>
    <scope>NUCLEOTIDE SEQUENCE [LARGE SCALE GENOMIC DNA]</scope>
    <source>
        <strain evidence="2 3">V2I4</strain>
    </source>
</reference>
<evidence type="ECO:0000256" key="1">
    <source>
        <dbReference type="SAM" id="MobiDB-lite"/>
    </source>
</evidence>
<evidence type="ECO:0000313" key="3">
    <source>
        <dbReference type="Proteomes" id="UP001230328"/>
    </source>
</evidence>
<accession>A0ABU0SNF6</accession>
<name>A0ABU0SNF6_9ACTN</name>